<gene>
    <name evidence="1" type="ORF">ANN_07507</name>
</gene>
<sequence>MAGLCEGGNEPSGSLKAICKSPGVSSLGIWEATQFKMITRIDDDNNFLNKVAFSNESTFHVCGKVNTHNVRIWGSTNPHMVREVIRGIPKVNVWCCVMVDRIIGPFIFAEQKVNATSYKDMLELFAIPQLFELQPTVFVQQDGAPLHWALEVRRTLDNTFPARWIGRRRPIAWPPRSPDLTPLELFLWGFVKDKVYRTRVIDLDDLKARIRAAIASVDIDMLRRVWTELEFRLDVVRATRVRSDWTFAAAAAAISDLGWGEHVTDTAGKAWRALHFVMRVLRKGSDKSKEIACKSLVRPVMEYGAACWDPYRLEHIKTLEKIQKRALKCCRKNSPLKWDTLTDRRTRIRLCALFKTYRDKVWLQQDGAPPHFGSTEGNEYFDRSELQKFQLNKNASKKILTMFCCNSTEGNKYFDRSELQKFQLNKNASKKILTMFCCNSTEGNKYFDRSELQKFQLNKNASKKILTMFCCNSTEGNKYFDRSELQKFQLNKNASKKILTMFCCNSTEGNNTEGNKWFDRSELQIFQLNRNASKKILIMFCCNSTEGNKWFDQSELQRFQLNKNASKKFLTMFCCNSTEGNKWFDRSELQIFQLNKNAPKKILIMFCCNSTEGNKWFDRSELQRFQLNKNASKKILLIVFCFLSSCSFHFPSVSELFLI</sequence>
<dbReference type="Proteomes" id="UP001148838">
    <property type="component" value="Unassembled WGS sequence"/>
</dbReference>
<organism evidence="1 2">
    <name type="scientific">Periplaneta americana</name>
    <name type="common">American cockroach</name>
    <name type="synonym">Blatta americana</name>
    <dbReference type="NCBI Taxonomy" id="6978"/>
    <lineage>
        <taxon>Eukaryota</taxon>
        <taxon>Metazoa</taxon>
        <taxon>Ecdysozoa</taxon>
        <taxon>Arthropoda</taxon>
        <taxon>Hexapoda</taxon>
        <taxon>Insecta</taxon>
        <taxon>Pterygota</taxon>
        <taxon>Neoptera</taxon>
        <taxon>Polyneoptera</taxon>
        <taxon>Dictyoptera</taxon>
        <taxon>Blattodea</taxon>
        <taxon>Blattoidea</taxon>
        <taxon>Blattidae</taxon>
        <taxon>Blattinae</taxon>
        <taxon>Periplaneta</taxon>
    </lineage>
</organism>
<dbReference type="Gene3D" id="3.30.420.10">
    <property type="entry name" value="Ribonuclease H-like superfamily/Ribonuclease H"/>
    <property type="match status" value="1"/>
</dbReference>
<keyword evidence="2" id="KW-1185">Reference proteome</keyword>
<dbReference type="PANTHER" id="PTHR47326">
    <property type="entry name" value="TRANSPOSABLE ELEMENT TC3 TRANSPOSASE-LIKE PROTEIN"/>
    <property type="match status" value="1"/>
</dbReference>
<reference evidence="1 2" key="1">
    <citation type="journal article" date="2022" name="Allergy">
        <title>Genome assembly and annotation of Periplaneta americana reveal a comprehensive cockroach allergen profile.</title>
        <authorList>
            <person name="Wang L."/>
            <person name="Xiong Q."/>
            <person name="Saelim N."/>
            <person name="Wang L."/>
            <person name="Nong W."/>
            <person name="Wan A.T."/>
            <person name="Shi M."/>
            <person name="Liu X."/>
            <person name="Cao Q."/>
            <person name="Hui J.H.L."/>
            <person name="Sookrung N."/>
            <person name="Leung T.F."/>
            <person name="Tungtrongchitr A."/>
            <person name="Tsui S.K.W."/>
        </authorList>
    </citation>
    <scope>NUCLEOTIDE SEQUENCE [LARGE SCALE GENOMIC DNA]</scope>
    <source>
        <strain evidence="1">PWHHKU_190912</strain>
    </source>
</reference>
<evidence type="ECO:0000313" key="2">
    <source>
        <dbReference type="Proteomes" id="UP001148838"/>
    </source>
</evidence>
<evidence type="ECO:0000313" key="1">
    <source>
        <dbReference type="EMBL" id="KAJ4439385.1"/>
    </source>
</evidence>
<protein>
    <submittedName>
        <fullName evidence="1">Uncharacterized protein</fullName>
    </submittedName>
</protein>
<accession>A0ABQ8T0C1</accession>
<proteinExistence type="predicted"/>
<comment type="caution">
    <text evidence="1">The sequence shown here is derived from an EMBL/GenBank/DDBJ whole genome shotgun (WGS) entry which is preliminary data.</text>
</comment>
<name>A0ABQ8T0C1_PERAM</name>
<dbReference type="InterPro" id="IPR036397">
    <property type="entry name" value="RNaseH_sf"/>
</dbReference>
<dbReference type="EMBL" id="JAJSOF020000017">
    <property type="protein sequence ID" value="KAJ4439385.1"/>
    <property type="molecule type" value="Genomic_DNA"/>
</dbReference>
<dbReference type="PANTHER" id="PTHR47326:SF1">
    <property type="entry name" value="HTH PSQ-TYPE DOMAIN-CONTAINING PROTEIN"/>
    <property type="match status" value="1"/>
</dbReference>